<protein>
    <submittedName>
        <fullName evidence="2">PilZ domain-containing protein</fullName>
    </submittedName>
</protein>
<keyword evidence="3" id="KW-1185">Reference proteome</keyword>
<dbReference type="InterPro" id="IPR009875">
    <property type="entry name" value="PilZ_domain"/>
</dbReference>
<name>A0A3A3GP60_9BURK</name>
<accession>A0A3A3GP60</accession>
<dbReference type="GO" id="GO:0035438">
    <property type="term" value="F:cyclic-di-GMP binding"/>
    <property type="evidence" value="ECO:0007669"/>
    <property type="project" value="InterPro"/>
</dbReference>
<dbReference type="AlphaFoldDB" id="A0A3A3GP60"/>
<feature type="domain" description="PilZ" evidence="1">
    <location>
        <begin position="15"/>
        <end position="117"/>
    </location>
</feature>
<comment type="caution">
    <text evidence="2">The sequence shown here is derived from an EMBL/GenBank/DDBJ whole genome shotgun (WGS) entry which is preliminary data.</text>
</comment>
<sequence length="125" mass="13868">MTSEIPENFRPPPELRASSRHTLDVTARMLGHDAIPRPIRITDISRGGIGLVGSTALQHGDTCAIAFDANVNLESRRINVWAKVVYCVPLAEDAYRIGVRFRDYDSHSKMHIEQLCASNGLPVGW</sequence>
<dbReference type="Gene3D" id="2.40.10.220">
    <property type="entry name" value="predicted glycosyltransferase like domains"/>
    <property type="match status" value="1"/>
</dbReference>
<evidence type="ECO:0000259" key="1">
    <source>
        <dbReference type="Pfam" id="PF07238"/>
    </source>
</evidence>
<evidence type="ECO:0000313" key="3">
    <source>
        <dbReference type="Proteomes" id="UP000266327"/>
    </source>
</evidence>
<dbReference type="RefSeq" id="WP_119787599.1">
    <property type="nucleotide sequence ID" value="NZ_QYUQ01000002.1"/>
</dbReference>
<gene>
    <name evidence="2" type="ORF">D3878_23085</name>
</gene>
<dbReference type="OrthoDB" id="8780966at2"/>
<proteinExistence type="predicted"/>
<dbReference type="SUPFAM" id="SSF141371">
    <property type="entry name" value="PilZ domain-like"/>
    <property type="match status" value="1"/>
</dbReference>
<organism evidence="2 3">
    <name type="scientific">Noviherbaspirillum sedimenti</name>
    <dbReference type="NCBI Taxonomy" id="2320865"/>
    <lineage>
        <taxon>Bacteria</taxon>
        <taxon>Pseudomonadati</taxon>
        <taxon>Pseudomonadota</taxon>
        <taxon>Betaproteobacteria</taxon>
        <taxon>Burkholderiales</taxon>
        <taxon>Oxalobacteraceae</taxon>
        <taxon>Noviherbaspirillum</taxon>
    </lineage>
</organism>
<evidence type="ECO:0000313" key="2">
    <source>
        <dbReference type="EMBL" id="RJG04116.1"/>
    </source>
</evidence>
<reference evidence="3" key="1">
    <citation type="submission" date="2018-09" db="EMBL/GenBank/DDBJ databases">
        <authorList>
            <person name="Zhu H."/>
        </authorList>
    </citation>
    <scope>NUCLEOTIDE SEQUENCE [LARGE SCALE GENOMIC DNA]</scope>
    <source>
        <strain evidence="3">K1S02-23</strain>
    </source>
</reference>
<dbReference type="Proteomes" id="UP000266327">
    <property type="component" value="Unassembled WGS sequence"/>
</dbReference>
<dbReference type="Pfam" id="PF07238">
    <property type="entry name" value="PilZ"/>
    <property type="match status" value="1"/>
</dbReference>
<dbReference type="EMBL" id="QYUQ01000002">
    <property type="protein sequence ID" value="RJG04116.1"/>
    <property type="molecule type" value="Genomic_DNA"/>
</dbReference>